<feature type="compositionally biased region" description="Basic and acidic residues" evidence="1">
    <location>
        <begin position="285"/>
        <end position="298"/>
    </location>
</feature>
<proteinExistence type="predicted"/>
<feature type="region of interest" description="Disordered" evidence="1">
    <location>
        <begin position="212"/>
        <end position="235"/>
    </location>
</feature>
<feature type="region of interest" description="Disordered" evidence="1">
    <location>
        <begin position="337"/>
        <end position="369"/>
    </location>
</feature>
<gene>
    <name evidence="3" type="ORF">QBC37DRAFT_36637</name>
</gene>
<evidence type="ECO:0000313" key="4">
    <source>
        <dbReference type="Proteomes" id="UP001301769"/>
    </source>
</evidence>
<feature type="compositionally biased region" description="Basic and acidic residues" evidence="1">
    <location>
        <begin position="667"/>
        <end position="678"/>
    </location>
</feature>
<feature type="compositionally biased region" description="Polar residues" evidence="1">
    <location>
        <begin position="299"/>
        <end position="310"/>
    </location>
</feature>
<feature type="region of interest" description="Disordered" evidence="1">
    <location>
        <begin position="1"/>
        <end position="21"/>
    </location>
</feature>
<feature type="region of interest" description="Disordered" evidence="1">
    <location>
        <begin position="655"/>
        <end position="700"/>
    </location>
</feature>
<feature type="compositionally biased region" description="Low complexity" evidence="1">
    <location>
        <begin position="212"/>
        <end position="224"/>
    </location>
</feature>
<evidence type="ECO:0000313" key="3">
    <source>
        <dbReference type="EMBL" id="KAK4210269.1"/>
    </source>
</evidence>
<feature type="region of interest" description="Disordered" evidence="1">
    <location>
        <begin position="517"/>
        <end position="536"/>
    </location>
</feature>
<evidence type="ECO:0000256" key="2">
    <source>
        <dbReference type="SAM" id="Phobius"/>
    </source>
</evidence>
<keyword evidence="2" id="KW-1133">Transmembrane helix</keyword>
<dbReference type="AlphaFoldDB" id="A0AAN6Y0P4"/>
<feature type="region of interest" description="Disordered" evidence="1">
    <location>
        <begin position="285"/>
        <end position="316"/>
    </location>
</feature>
<keyword evidence="2" id="KW-0812">Transmembrane</keyword>
<feature type="compositionally biased region" description="Polar residues" evidence="1">
    <location>
        <begin position="337"/>
        <end position="359"/>
    </location>
</feature>
<keyword evidence="2" id="KW-0472">Membrane</keyword>
<dbReference type="EMBL" id="MU858179">
    <property type="protein sequence ID" value="KAK4210269.1"/>
    <property type="molecule type" value="Genomic_DNA"/>
</dbReference>
<name>A0AAN6Y0P4_9PEZI</name>
<reference evidence="3" key="1">
    <citation type="journal article" date="2023" name="Mol. Phylogenet. Evol.">
        <title>Genome-scale phylogeny and comparative genomics of the fungal order Sordariales.</title>
        <authorList>
            <person name="Hensen N."/>
            <person name="Bonometti L."/>
            <person name="Westerberg I."/>
            <person name="Brannstrom I.O."/>
            <person name="Guillou S."/>
            <person name="Cros-Aarteil S."/>
            <person name="Calhoun S."/>
            <person name="Haridas S."/>
            <person name="Kuo A."/>
            <person name="Mondo S."/>
            <person name="Pangilinan J."/>
            <person name="Riley R."/>
            <person name="LaButti K."/>
            <person name="Andreopoulos B."/>
            <person name="Lipzen A."/>
            <person name="Chen C."/>
            <person name="Yan M."/>
            <person name="Daum C."/>
            <person name="Ng V."/>
            <person name="Clum A."/>
            <person name="Steindorff A."/>
            <person name="Ohm R.A."/>
            <person name="Martin F."/>
            <person name="Silar P."/>
            <person name="Natvig D.O."/>
            <person name="Lalanne C."/>
            <person name="Gautier V."/>
            <person name="Ament-Velasquez S.L."/>
            <person name="Kruys A."/>
            <person name="Hutchinson M.I."/>
            <person name="Powell A.J."/>
            <person name="Barry K."/>
            <person name="Miller A.N."/>
            <person name="Grigoriev I.V."/>
            <person name="Debuchy R."/>
            <person name="Gladieux P."/>
            <person name="Hiltunen Thoren M."/>
            <person name="Johannesson H."/>
        </authorList>
    </citation>
    <scope>NUCLEOTIDE SEQUENCE</scope>
    <source>
        <strain evidence="3">PSN293</strain>
    </source>
</reference>
<accession>A0AAN6Y0P4</accession>
<organism evidence="3 4">
    <name type="scientific">Rhypophila decipiens</name>
    <dbReference type="NCBI Taxonomy" id="261697"/>
    <lineage>
        <taxon>Eukaryota</taxon>
        <taxon>Fungi</taxon>
        <taxon>Dikarya</taxon>
        <taxon>Ascomycota</taxon>
        <taxon>Pezizomycotina</taxon>
        <taxon>Sordariomycetes</taxon>
        <taxon>Sordariomycetidae</taxon>
        <taxon>Sordariales</taxon>
        <taxon>Naviculisporaceae</taxon>
        <taxon>Rhypophila</taxon>
    </lineage>
</organism>
<protein>
    <submittedName>
        <fullName evidence="3">Uncharacterized protein</fullName>
    </submittedName>
</protein>
<comment type="caution">
    <text evidence="3">The sequence shown here is derived from an EMBL/GenBank/DDBJ whole genome shotgun (WGS) entry which is preliminary data.</text>
</comment>
<reference evidence="3" key="2">
    <citation type="submission" date="2023-05" db="EMBL/GenBank/DDBJ databases">
        <authorList>
            <consortium name="Lawrence Berkeley National Laboratory"/>
            <person name="Steindorff A."/>
            <person name="Hensen N."/>
            <person name="Bonometti L."/>
            <person name="Westerberg I."/>
            <person name="Brannstrom I.O."/>
            <person name="Guillou S."/>
            <person name="Cros-Aarteil S."/>
            <person name="Calhoun S."/>
            <person name="Haridas S."/>
            <person name="Kuo A."/>
            <person name="Mondo S."/>
            <person name="Pangilinan J."/>
            <person name="Riley R."/>
            <person name="Labutti K."/>
            <person name="Andreopoulos B."/>
            <person name="Lipzen A."/>
            <person name="Chen C."/>
            <person name="Yanf M."/>
            <person name="Daum C."/>
            <person name="Ng V."/>
            <person name="Clum A."/>
            <person name="Ohm R."/>
            <person name="Martin F."/>
            <person name="Silar P."/>
            <person name="Natvig D."/>
            <person name="Lalanne C."/>
            <person name="Gautier V."/>
            <person name="Ament-Velasquez S.L."/>
            <person name="Kruys A."/>
            <person name="Hutchinson M.I."/>
            <person name="Powell A.J."/>
            <person name="Barry K."/>
            <person name="Miller A.N."/>
            <person name="Grigoriev I.V."/>
            <person name="Debuchy R."/>
            <person name="Gladieux P."/>
            <person name="Thoren M.H."/>
            <person name="Johannesson H."/>
        </authorList>
    </citation>
    <scope>NUCLEOTIDE SEQUENCE</scope>
    <source>
        <strain evidence="3">PSN293</strain>
    </source>
</reference>
<feature type="transmembrane region" description="Helical" evidence="2">
    <location>
        <begin position="245"/>
        <end position="267"/>
    </location>
</feature>
<dbReference type="Proteomes" id="UP001301769">
    <property type="component" value="Unassembled WGS sequence"/>
</dbReference>
<keyword evidence="4" id="KW-1185">Reference proteome</keyword>
<feature type="region of interest" description="Disordered" evidence="1">
    <location>
        <begin position="571"/>
        <end position="638"/>
    </location>
</feature>
<sequence length="700" mass="75961">MATGKRPTTPPEATLRGSGSSGLGHVRFRSGLLSLLAVPGLGLLQLTSGTTTTTKSSTASTAIGTAIASTSTVPLATASSDDCRVTFLYPTGDSLEFYHLDTLNVTYQSSFANPTLHCWCREPDSKQVVEHLRVDNASPLHGSFLVPLNFTSAGVCWFDLQSDDSRDCRDRSQTFALSPKQRHIGRRALPTFGLDSPDPILAPRATVIDSSSTSSLTAAQTTPAGAANSQASRGGGDSLGPGARVGLAIGLTFAVIIVGAMAAFLIFRRRKRHQDATLAGAIFDHDRRHGRKGPEKNSRNVAPSVQSGNSDEPLYPVQPVFDGYPGSTGYDDVRSIESSTQGHSPTMPHSPTFSQNTHNGHWGGQEHRYTGRDELHPEHRYSGRDELHAARMNSTVAVVTSYGPNPVTPTLTPRPSSRVDLNVRAGNVSVDSREDIPPMPGVSIMPEYITFGVSSHQPISRIETTQMPSPPRKAAPPIVVSYGPNRVTPTPAVTTPTVPLDDAIVKRRIQHNNHNNNQAAIRNIPPPLENHDSWGSEDEPMMAASTMGPLPPYATSEEFDAMEKGAVRKLPEPEAYELPPTKDGFYSNGNDIVEYELPGSAPQSEPQLPYDPYRQRLADSDAGPSNGRSGGWRDIDEQKFLLSDADMAKLREEKVRQRAARLAAEQEQQRKQELEEQRLQQGQGESYRMEEVPSGSMARR</sequence>
<evidence type="ECO:0000256" key="1">
    <source>
        <dbReference type="SAM" id="MobiDB-lite"/>
    </source>
</evidence>